<dbReference type="RefSeq" id="WP_317936734.1">
    <property type="nucleotide sequence ID" value="NZ_JAUBDH010000010.1"/>
</dbReference>
<proteinExistence type="predicted"/>
<dbReference type="EMBL" id="JAUBDH010000010">
    <property type="protein sequence ID" value="MDW0111129.1"/>
    <property type="molecule type" value="Genomic_DNA"/>
</dbReference>
<evidence type="ECO:0000313" key="2">
    <source>
        <dbReference type="Proteomes" id="UP001280629"/>
    </source>
</evidence>
<name>A0ABU4G2D8_9BACL</name>
<protein>
    <submittedName>
        <fullName evidence="1">DUF3006 domain-containing protein</fullName>
    </submittedName>
</protein>
<accession>A0ABU4G2D8</accession>
<sequence length="84" mass="9637">MMNTYTIDRFEGEYAVLLVRDNEKEQVLVLKKQIPFEACEGDILQISFVGNGKEVGEVIMMNDKTKSVKEKTEALIQKLLDKNK</sequence>
<reference evidence="1 2" key="1">
    <citation type="submission" date="2023-06" db="EMBL/GenBank/DDBJ databases">
        <title>Sporosarcina sp. nov., isolated from Korean traditional fermented seafood 'Jeotgal'.</title>
        <authorList>
            <person name="Yang A.-I."/>
            <person name="Shin N.-R."/>
        </authorList>
    </citation>
    <scope>NUCLEOTIDE SEQUENCE [LARGE SCALE GENOMIC DNA]</scope>
    <source>
        <strain evidence="1 2">KCTC3840</strain>
    </source>
</reference>
<evidence type="ECO:0000313" key="1">
    <source>
        <dbReference type="EMBL" id="MDW0111129.1"/>
    </source>
</evidence>
<comment type="caution">
    <text evidence="1">The sequence shown here is derived from an EMBL/GenBank/DDBJ whole genome shotgun (WGS) entry which is preliminary data.</text>
</comment>
<dbReference type="Pfam" id="PF11213">
    <property type="entry name" value="DUF3006"/>
    <property type="match status" value="1"/>
</dbReference>
<keyword evidence="2" id="KW-1185">Reference proteome</keyword>
<organism evidence="1 2">
    <name type="scientific">Sporosarcina aquimarina</name>
    <dbReference type="NCBI Taxonomy" id="114975"/>
    <lineage>
        <taxon>Bacteria</taxon>
        <taxon>Bacillati</taxon>
        <taxon>Bacillota</taxon>
        <taxon>Bacilli</taxon>
        <taxon>Bacillales</taxon>
        <taxon>Caryophanaceae</taxon>
        <taxon>Sporosarcina</taxon>
    </lineage>
</organism>
<gene>
    <name evidence="1" type="ORF">QT716_13975</name>
</gene>
<dbReference type="InterPro" id="IPR021377">
    <property type="entry name" value="DUF3006"/>
</dbReference>
<dbReference type="Proteomes" id="UP001280629">
    <property type="component" value="Unassembled WGS sequence"/>
</dbReference>